<gene>
    <name evidence="1" type="ORF">NBRC111894_3132</name>
</gene>
<proteinExistence type="predicted"/>
<evidence type="ECO:0000313" key="2">
    <source>
        <dbReference type="Proteomes" id="UP000319716"/>
    </source>
</evidence>
<dbReference type="AlphaFoldDB" id="A0A4Y1ZGG6"/>
<reference evidence="1 2" key="1">
    <citation type="submission" date="2017-11" db="EMBL/GenBank/DDBJ databases">
        <title>Draft Genome Sequence of Sporolactobacillus inulinus NBRC 111894 Isolated from Koso, a Japanese Sugar-Vegetable Fermented Beverage.</title>
        <authorList>
            <person name="Chiou T.Y."/>
            <person name="Oshima K."/>
            <person name="Suda W."/>
            <person name="Hattori M."/>
            <person name="Takahashi T."/>
        </authorList>
    </citation>
    <scope>NUCLEOTIDE SEQUENCE [LARGE SCALE GENOMIC DNA]</scope>
    <source>
        <strain evidence="1 2">NBRC111894</strain>
    </source>
</reference>
<organism evidence="1 2">
    <name type="scientific">Sporolactobacillus inulinus</name>
    <dbReference type="NCBI Taxonomy" id="2078"/>
    <lineage>
        <taxon>Bacteria</taxon>
        <taxon>Bacillati</taxon>
        <taxon>Bacillota</taxon>
        <taxon>Bacilli</taxon>
        <taxon>Bacillales</taxon>
        <taxon>Sporolactobacillaceae</taxon>
        <taxon>Sporolactobacillus</taxon>
    </lineage>
</organism>
<dbReference type="Proteomes" id="UP000319716">
    <property type="component" value="Unassembled WGS sequence"/>
</dbReference>
<name>A0A4Y1ZGG6_9BACL</name>
<protein>
    <submittedName>
        <fullName evidence="1">Uncharacterized protein</fullName>
    </submittedName>
</protein>
<dbReference type="EMBL" id="BEXB01000028">
    <property type="protein sequence ID" value="GAY77578.1"/>
    <property type="molecule type" value="Genomic_DNA"/>
</dbReference>
<comment type="caution">
    <text evidence="1">The sequence shown here is derived from an EMBL/GenBank/DDBJ whole genome shotgun (WGS) entry which is preliminary data.</text>
</comment>
<accession>A0A4Y1ZGG6</accession>
<evidence type="ECO:0000313" key="1">
    <source>
        <dbReference type="EMBL" id="GAY77578.1"/>
    </source>
</evidence>
<sequence length="42" mass="4620">MPLFFIYEPTRKSPHPAEARPVCNAEVITSGESTSCAQRGIK</sequence>